<keyword evidence="2" id="KW-1185">Reference proteome</keyword>
<sequence>MAFGTPIPSKAHRFAGEWWSMSSEGLLTQATVLEVTELSAGKVAVGEFFRRMLDRPAYAAVHAENSAVRTGVGSENGAGNGNIYWDEALRMTAPAGCNAIYLEIYCENLDGRHEPVAATRIPVRDFLVLPPGGLHRLSYRLFDTGPATGNKNGMVNMTVKRLDGP</sequence>
<reference evidence="2" key="1">
    <citation type="journal article" date="2012" name="Nature">
        <title>A physical, genetic and functional sequence assembly of the barley genome.</title>
        <authorList>
            <consortium name="The International Barley Genome Sequencing Consortium"/>
            <person name="Mayer K.F."/>
            <person name="Waugh R."/>
            <person name="Brown J.W."/>
            <person name="Schulman A."/>
            <person name="Langridge P."/>
            <person name="Platzer M."/>
            <person name="Fincher G.B."/>
            <person name="Muehlbauer G.J."/>
            <person name="Sato K."/>
            <person name="Close T.J."/>
            <person name="Wise R.P."/>
            <person name="Stein N."/>
        </authorList>
    </citation>
    <scope>NUCLEOTIDE SEQUENCE [LARGE SCALE GENOMIC DNA]</scope>
    <source>
        <strain evidence="2">cv. Morex</strain>
    </source>
</reference>
<dbReference type="SMR" id="A0A287V1G9"/>
<dbReference type="InterPro" id="IPR035892">
    <property type="entry name" value="C2_domain_sf"/>
</dbReference>
<dbReference type="SUPFAM" id="SSF49562">
    <property type="entry name" value="C2 domain (Calcium/lipid-binding domain, CaLB)"/>
    <property type="match status" value="1"/>
</dbReference>
<dbReference type="InParanoid" id="A0A287V1G9"/>
<dbReference type="EnsemblPlants" id="HORVU.MOREX.r3.6HG0625240.1">
    <property type="protein sequence ID" value="HORVU.MOREX.r3.6HG0625240.1.CDS1"/>
    <property type="gene ID" value="HORVU.MOREX.r3.6HG0625240"/>
</dbReference>
<dbReference type="Proteomes" id="UP000011116">
    <property type="component" value="Chromosome 6H"/>
</dbReference>
<protein>
    <recommendedName>
        <fullName evidence="3">C2 domain-containing protein</fullName>
    </recommendedName>
</protein>
<evidence type="ECO:0000313" key="1">
    <source>
        <dbReference type="EnsemblPlants" id="HORVU.MOREX.r3.6HG0625240.1.CDS1"/>
    </source>
</evidence>
<dbReference type="Gramene" id="HORVU.MOREX.r3.6HG0625240.1">
    <property type="protein sequence ID" value="HORVU.MOREX.r3.6HG0625240.1.CDS1"/>
    <property type="gene ID" value="HORVU.MOREX.r3.6HG0625240"/>
</dbReference>
<reference evidence="1" key="2">
    <citation type="submission" date="2020-10" db="EMBL/GenBank/DDBJ databases">
        <authorList>
            <person name="Scholz U."/>
            <person name="Mascher M."/>
            <person name="Fiebig A."/>
        </authorList>
    </citation>
    <scope>NUCLEOTIDE SEQUENCE [LARGE SCALE GENOMIC DNA]</scope>
    <source>
        <strain evidence="1">cv. Morex</strain>
    </source>
</reference>
<evidence type="ECO:0000313" key="2">
    <source>
        <dbReference type="Proteomes" id="UP000011116"/>
    </source>
</evidence>
<name>A0A287V1G9_HORVV</name>
<dbReference type="AlphaFoldDB" id="A0A287V1G9"/>
<organism evidence="1 2">
    <name type="scientific">Hordeum vulgare subsp. vulgare</name>
    <name type="common">Domesticated barley</name>
    <dbReference type="NCBI Taxonomy" id="112509"/>
    <lineage>
        <taxon>Eukaryota</taxon>
        <taxon>Viridiplantae</taxon>
        <taxon>Streptophyta</taxon>
        <taxon>Embryophyta</taxon>
        <taxon>Tracheophyta</taxon>
        <taxon>Spermatophyta</taxon>
        <taxon>Magnoliopsida</taxon>
        <taxon>Liliopsida</taxon>
        <taxon>Poales</taxon>
        <taxon>Poaceae</taxon>
        <taxon>BOP clade</taxon>
        <taxon>Pooideae</taxon>
        <taxon>Triticodae</taxon>
        <taxon>Triticeae</taxon>
        <taxon>Hordeinae</taxon>
        <taxon>Hordeum</taxon>
    </lineage>
</organism>
<accession>A0A287V1G9</accession>
<dbReference type="OMA" id="NIYWDEA"/>
<reference evidence="1" key="3">
    <citation type="submission" date="2022-01" db="UniProtKB">
        <authorList>
            <consortium name="EnsemblPlants"/>
        </authorList>
    </citation>
    <scope>IDENTIFICATION</scope>
    <source>
        <strain evidence="1">subsp. vulgare</strain>
    </source>
</reference>
<evidence type="ECO:0008006" key="3">
    <source>
        <dbReference type="Google" id="ProtNLM"/>
    </source>
</evidence>
<dbReference type="PANTHER" id="PTHR32246">
    <property type="entry name" value="INGRESSION PROTEIN FIC1"/>
    <property type="match status" value="1"/>
</dbReference>
<dbReference type="PANTHER" id="PTHR32246:SF17">
    <property type="entry name" value="BON1-ASSOCIATED PROTEIN 2"/>
    <property type="match status" value="1"/>
</dbReference>
<proteinExistence type="predicted"/>